<evidence type="ECO:0000313" key="3">
    <source>
        <dbReference type="Proteomes" id="UP001221757"/>
    </source>
</evidence>
<dbReference type="Proteomes" id="UP001221757">
    <property type="component" value="Unassembled WGS sequence"/>
</dbReference>
<accession>A0AAD7DBJ7</accession>
<dbReference type="AlphaFoldDB" id="A0AAD7DBJ7"/>
<proteinExistence type="predicted"/>
<gene>
    <name evidence="2" type="ORF">B0H17DRAFT_1135983</name>
</gene>
<evidence type="ECO:0000256" key="1">
    <source>
        <dbReference type="SAM" id="MobiDB-lite"/>
    </source>
</evidence>
<feature type="region of interest" description="Disordered" evidence="1">
    <location>
        <begin position="292"/>
        <end position="315"/>
    </location>
</feature>
<name>A0AAD7DBJ7_MYCRO</name>
<dbReference type="EMBL" id="JARKIE010000084">
    <property type="protein sequence ID" value="KAJ7687808.1"/>
    <property type="molecule type" value="Genomic_DNA"/>
</dbReference>
<keyword evidence="3" id="KW-1185">Reference proteome</keyword>
<comment type="caution">
    <text evidence="2">The sequence shown here is derived from an EMBL/GenBank/DDBJ whole genome shotgun (WGS) entry which is preliminary data.</text>
</comment>
<sequence>MNGRLDPNLEPNAGGRNDVCQTWHQISVQLLYEHVTLRRLGQIPAFIRALEARNGLGALVRSLDINCLVPPRFYAAHGSNTQKIFQLCPRMSHFGFSPTKDPLGRLDKPQCLFPVSSDSITSLRLNDEFSYYFTIFPLLIQIGDRLRSLTLSLRLVDVVTKHPTLIFGHLEDLHLLFDESSASVILKWSMPRLRRVCLHRPYLENNSAITQPVLELLKLCGGTVMFLSLFRTATLWLEIQQALDQCHALDHLALNDVAASTLLKRQTLTKVDIFDTFFPRCRLQQFQEEAPCTADSPDSRRKLGSPVTHPHILAQ</sequence>
<evidence type="ECO:0000313" key="2">
    <source>
        <dbReference type="EMBL" id="KAJ7687808.1"/>
    </source>
</evidence>
<protein>
    <submittedName>
        <fullName evidence="2">Uncharacterized protein</fullName>
    </submittedName>
</protein>
<reference evidence="2" key="1">
    <citation type="submission" date="2023-03" db="EMBL/GenBank/DDBJ databases">
        <title>Massive genome expansion in bonnet fungi (Mycena s.s.) driven by repeated elements and novel gene families across ecological guilds.</title>
        <authorList>
            <consortium name="Lawrence Berkeley National Laboratory"/>
            <person name="Harder C.B."/>
            <person name="Miyauchi S."/>
            <person name="Viragh M."/>
            <person name="Kuo A."/>
            <person name="Thoen E."/>
            <person name="Andreopoulos B."/>
            <person name="Lu D."/>
            <person name="Skrede I."/>
            <person name="Drula E."/>
            <person name="Henrissat B."/>
            <person name="Morin E."/>
            <person name="Kohler A."/>
            <person name="Barry K."/>
            <person name="LaButti K."/>
            <person name="Morin E."/>
            <person name="Salamov A."/>
            <person name="Lipzen A."/>
            <person name="Mereny Z."/>
            <person name="Hegedus B."/>
            <person name="Baldrian P."/>
            <person name="Stursova M."/>
            <person name="Weitz H."/>
            <person name="Taylor A."/>
            <person name="Grigoriev I.V."/>
            <person name="Nagy L.G."/>
            <person name="Martin F."/>
            <person name="Kauserud H."/>
        </authorList>
    </citation>
    <scope>NUCLEOTIDE SEQUENCE</scope>
    <source>
        <strain evidence="2">CBHHK067</strain>
    </source>
</reference>
<organism evidence="2 3">
    <name type="scientific">Mycena rosella</name>
    <name type="common">Pink bonnet</name>
    <name type="synonym">Agaricus rosellus</name>
    <dbReference type="NCBI Taxonomy" id="1033263"/>
    <lineage>
        <taxon>Eukaryota</taxon>
        <taxon>Fungi</taxon>
        <taxon>Dikarya</taxon>
        <taxon>Basidiomycota</taxon>
        <taxon>Agaricomycotina</taxon>
        <taxon>Agaricomycetes</taxon>
        <taxon>Agaricomycetidae</taxon>
        <taxon>Agaricales</taxon>
        <taxon>Marasmiineae</taxon>
        <taxon>Mycenaceae</taxon>
        <taxon>Mycena</taxon>
    </lineage>
</organism>